<evidence type="ECO:0000313" key="3">
    <source>
        <dbReference type="Proteomes" id="UP000029964"/>
    </source>
</evidence>
<feature type="transmembrane region" description="Helical" evidence="1">
    <location>
        <begin position="404"/>
        <end position="424"/>
    </location>
</feature>
<evidence type="ECO:0000313" key="2">
    <source>
        <dbReference type="EMBL" id="KFH43362.1"/>
    </source>
</evidence>
<dbReference type="STRING" id="857340.A0A086T1Y0"/>
<keyword evidence="1" id="KW-0472">Membrane</keyword>
<evidence type="ECO:0000256" key="1">
    <source>
        <dbReference type="SAM" id="Phobius"/>
    </source>
</evidence>
<name>A0A086T1Y0_HAPC1</name>
<protein>
    <submittedName>
        <fullName evidence="2">Uncharacterized protein</fullName>
    </submittedName>
</protein>
<dbReference type="OrthoDB" id="4749307at2759"/>
<accession>A0A086T1Y0</accession>
<gene>
    <name evidence="2" type="ORF">ACRE_058790</name>
</gene>
<dbReference type="AlphaFoldDB" id="A0A086T1Y0"/>
<keyword evidence="1" id="KW-0812">Transmembrane</keyword>
<dbReference type="EMBL" id="JPKY01000071">
    <property type="protein sequence ID" value="KFH43362.1"/>
    <property type="molecule type" value="Genomic_DNA"/>
</dbReference>
<keyword evidence="1" id="KW-1133">Transmembrane helix</keyword>
<dbReference type="HOGENOM" id="CLU_054822_1_0_1"/>
<feature type="transmembrane region" description="Helical" evidence="1">
    <location>
        <begin position="373"/>
        <end position="392"/>
    </location>
</feature>
<reference evidence="3" key="1">
    <citation type="journal article" date="2014" name="Genome Announc.">
        <title>Genome sequence and annotation of Acremonium chrysogenum, producer of the beta-lactam antibiotic cephalosporin C.</title>
        <authorList>
            <person name="Terfehr D."/>
            <person name="Dahlmann T.A."/>
            <person name="Specht T."/>
            <person name="Zadra I."/>
            <person name="Kuernsteiner H."/>
            <person name="Kueck U."/>
        </authorList>
    </citation>
    <scope>NUCLEOTIDE SEQUENCE [LARGE SCALE GENOMIC DNA]</scope>
    <source>
        <strain evidence="3">ATCC 11550 / CBS 779.69 / DSM 880 / IAM 14645 / JCM 23072 / IMI 49137</strain>
    </source>
</reference>
<organism evidence="2 3">
    <name type="scientific">Hapsidospora chrysogenum (strain ATCC 11550 / CBS 779.69 / DSM 880 / IAM 14645 / JCM 23072 / IMI 49137)</name>
    <name type="common">Acremonium chrysogenum</name>
    <dbReference type="NCBI Taxonomy" id="857340"/>
    <lineage>
        <taxon>Eukaryota</taxon>
        <taxon>Fungi</taxon>
        <taxon>Dikarya</taxon>
        <taxon>Ascomycota</taxon>
        <taxon>Pezizomycotina</taxon>
        <taxon>Sordariomycetes</taxon>
        <taxon>Hypocreomycetidae</taxon>
        <taxon>Hypocreales</taxon>
        <taxon>Bionectriaceae</taxon>
        <taxon>Hapsidospora</taxon>
    </lineage>
</organism>
<sequence length="429" mass="49322">MAPLLFSTTQKRENVPWTRKTVGDLKPLVLYRPTLDFNERPGRNPYQFLENHHSQLFLQLYGFAKKIFAGTGSFTSKRSAWVHEYPEEFYKYVQAIARPDLHAMHWEGLLRKEPERIFLIMGIIMKVIDAKVFSSLMFGASEKHEKALTTHDIDLINCDGFERSEILSRMNEAYLRESAGVPPFFWDQVAKITSQIAILLLPLYNVVGEESAGAIPDLETLTKDLSHVVSYAGWISVMTRLDPGITVVSWLAPGDEYQLGQVNVLHEAFEHSKDRAERCVKRQKGCDKLQKGSGLQRAGRVKLSVTPRIEHYSLHTPKPGALTETRRHEVLEPHVTYYSGPLDPREDAKTLYPLSEYIRRVREPWHMPPVPCALLSAVAFILGLCSLYICYHEMDSRQLRDLRDFLRIMFALFLEQIGLLDVWFKYIGL</sequence>
<comment type="caution">
    <text evidence="2">The sequence shown here is derived from an EMBL/GenBank/DDBJ whole genome shotgun (WGS) entry which is preliminary data.</text>
</comment>
<keyword evidence="3" id="KW-1185">Reference proteome</keyword>
<proteinExistence type="predicted"/>
<dbReference type="Proteomes" id="UP000029964">
    <property type="component" value="Unassembled WGS sequence"/>
</dbReference>